<name>X1D167_9ZZZZ</name>
<feature type="non-terminal residue" evidence="2">
    <location>
        <position position="101"/>
    </location>
</feature>
<keyword evidence="1" id="KW-0812">Transmembrane</keyword>
<reference evidence="2" key="1">
    <citation type="journal article" date="2014" name="Front. Microbiol.">
        <title>High frequency of phylogenetically diverse reductive dehalogenase-homologous genes in deep subseafloor sedimentary metagenomes.</title>
        <authorList>
            <person name="Kawai M."/>
            <person name="Futagami T."/>
            <person name="Toyoda A."/>
            <person name="Takaki Y."/>
            <person name="Nishi S."/>
            <person name="Hori S."/>
            <person name="Arai W."/>
            <person name="Tsubouchi T."/>
            <person name="Morono Y."/>
            <person name="Uchiyama I."/>
            <person name="Ito T."/>
            <person name="Fujiyama A."/>
            <person name="Inagaki F."/>
            <person name="Takami H."/>
        </authorList>
    </citation>
    <scope>NUCLEOTIDE SEQUENCE</scope>
    <source>
        <strain evidence="2">Expedition CK06-06</strain>
    </source>
</reference>
<accession>X1D167</accession>
<keyword evidence="1" id="KW-1133">Transmembrane helix</keyword>
<sequence length="101" mass="11123">MEKKSLGIFLVVLGVIFLGISGITIWSMFFTYDVSKGVLIILSLPLMAFSFTTILFGFYLITQTKLGVKTKGLILLIDGIIPIIGSIYAMADSRLDEINEL</sequence>
<gene>
    <name evidence="2" type="ORF">S01H4_64888</name>
</gene>
<evidence type="ECO:0000256" key="1">
    <source>
        <dbReference type="SAM" id="Phobius"/>
    </source>
</evidence>
<organism evidence="2">
    <name type="scientific">marine sediment metagenome</name>
    <dbReference type="NCBI Taxonomy" id="412755"/>
    <lineage>
        <taxon>unclassified sequences</taxon>
        <taxon>metagenomes</taxon>
        <taxon>ecological metagenomes</taxon>
    </lineage>
</organism>
<feature type="transmembrane region" description="Helical" evidence="1">
    <location>
        <begin position="7"/>
        <end position="32"/>
    </location>
</feature>
<dbReference type="EMBL" id="BART01039498">
    <property type="protein sequence ID" value="GAH14561.1"/>
    <property type="molecule type" value="Genomic_DNA"/>
</dbReference>
<evidence type="ECO:0000313" key="2">
    <source>
        <dbReference type="EMBL" id="GAH14561.1"/>
    </source>
</evidence>
<keyword evidence="1" id="KW-0472">Membrane</keyword>
<feature type="transmembrane region" description="Helical" evidence="1">
    <location>
        <begin position="73"/>
        <end position="91"/>
    </location>
</feature>
<feature type="transmembrane region" description="Helical" evidence="1">
    <location>
        <begin position="38"/>
        <end position="61"/>
    </location>
</feature>
<dbReference type="AlphaFoldDB" id="X1D167"/>
<protein>
    <submittedName>
        <fullName evidence="2">Uncharacterized protein</fullName>
    </submittedName>
</protein>
<comment type="caution">
    <text evidence="2">The sequence shown here is derived from an EMBL/GenBank/DDBJ whole genome shotgun (WGS) entry which is preliminary data.</text>
</comment>
<proteinExistence type="predicted"/>